<dbReference type="EMBL" id="LR593886">
    <property type="protein sequence ID" value="VTR93582.1"/>
    <property type="molecule type" value="Genomic_DNA"/>
</dbReference>
<dbReference type="AlphaFoldDB" id="A0A6P2D2B9"/>
<evidence type="ECO:0000313" key="1">
    <source>
        <dbReference type="EMBL" id="VTR93582.1"/>
    </source>
</evidence>
<sequence length="130" mass="13961">MPATVPGSASRSKPRCAPAPAPDLNYSLALWRALAESNFNTDANVIAKAAKDLLRMIEQFQEDHSPGSLTRELSHAEVYAPADNYATTLARHVLSDLAGLAWCLESAVAFITSELLEEPPAELKGGTRRG</sequence>
<keyword evidence="2" id="KW-1185">Reference proteome</keyword>
<protein>
    <submittedName>
        <fullName evidence="1">Uncharacterized protein</fullName>
    </submittedName>
</protein>
<name>A0A6P2D2B9_9BACT</name>
<accession>A0A6P2D2B9</accession>
<dbReference type="Proteomes" id="UP000464178">
    <property type="component" value="Chromosome"/>
</dbReference>
<evidence type="ECO:0000313" key="2">
    <source>
        <dbReference type="Proteomes" id="UP000464178"/>
    </source>
</evidence>
<reference evidence="1 2" key="1">
    <citation type="submission" date="2019-05" db="EMBL/GenBank/DDBJ databases">
        <authorList>
            <consortium name="Science for Life Laboratories"/>
        </authorList>
    </citation>
    <scope>NUCLEOTIDE SEQUENCE [LARGE SCALE GENOMIC DNA]</scope>
    <source>
        <strain evidence="1">Soil9</strain>
    </source>
</reference>
<dbReference type="RefSeq" id="WP_162668288.1">
    <property type="nucleotide sequence ID" value="NZ_LR593886.1"/>
</dbReference>
<gene>
    <name evidence="1" type="ORF">SOIL9_41320</name>
</gene>
<dbReference type="KEGG" id="gms:SOIL9_41320"/>
<proteinExistence type="predicted"/>
<organism evidence="1 2">
    <name type="scientific">Gemmata massiliana</name>
    <dbReference type="NCBI Taxonomy" id="1210884"/>
    <lineage>
        <taxon>Bacteria</taxon>
        <taxon>Pseudomonadati</taxon>
        <taxon>Planctomycetota</taxon>
        <taxon>Planctomycetia</taxon>
        <taxon>Gemmatales</taxon>
        <taxon>Gemmataceae</taxon>
        <taxon>Gemmata</taxon>
    </lineage>
</organism>